<dbReference type="AlphaFoldDB" id="A0A5M3XT47"/>
<comment type="caution">
    <text evidence="7">The sequence shown here is derived from an EMBL/GenBank/DDBJ whole genome shotgun (WGS) entry which is preliminary data.</text>
</comment>
<dbReference type="PROSITE" id="PS50949">
    <property type="entry name" value="HTH_GNTR"/>
    <property type="match status" value="1"/>
</dbReference>
<feature type="region of interest" description="Disordered" evidence="5">
    <location>
        <begin position="1"/>
        <end position="29"/>
    </location>
</feature>
<dbReference type="Proteomes" id="UP000377595">
    <property type="component" value="Unassembled WGS sequence"/>
</dbReference>
<dbReference type="EMBL" id="BLAF01000052">
    <property type="protein sequence ID" value="GES24474.1"/>
    <property type="molecule type" value="Genomic_DNA"/>
</dbReference>
<feature type="region of interest" description="Disordered" evidence="5">
    <location>
        <begin position="156"/>
        <end position="191"/>
    </location>
</feature>
<name>A0A5M3XT47_9ACTN</name>
<keyword evidence="1" id="KW-0808">Transferase</keyword>
<dbReference type="InterPro" id="IPR036390">
    <property type="entry name" value="WH_DNA-bd_sf"/>
</dbReference>
<dbReference type="Pfam" id="PF00392">
    <property type="entry name" value="GntR"/>
    <property type="match status" value="1"/>
</dbReference>
<dbReference type="SMART" id="SM00345">
    <property type="entry name" value="HTH_GNTR"/>
    <property type="match status" value="1"/>
</dbReference>
<dbReference type="InterPro" id="IPR050267">
    <property type="entry name" value="Anti-sigma-factor_SerPK"/>
</dbReference>
<dbReference type="SUPFAM" id="SSF55874">
    <property type="entry name" value="ATPase domain of HSP90 chaperone/DNA topoisomerase II/histidine kinase"/>
    <property type="match status" value="1"/>
</dbReference>
<evidence type="ECO:0000256" key="3">
    <source>
        <dbReference type="ARBA" id="ARBA00023125"/>
    </source>
</evidence>
<protein>
    <recommendedName>
        <fullName evidence="6">HTH gntR-type domain-containing protein</fullName>
    </recommendedName>
</protein>
<keyword evidence="1" id="KW-0418">Kinase</keyword>
<keyword evidence="2" id="KW-0805">Transcription regulation</keyword>
<keyword evidence="1" id="KW-0723">Serine/threonine-protein kinase</keyword>
<dbReference type="GO" id="GO:0003700">
    <property type="term" value="F:DNA-binding transcription factor activity"/>
    <property type="evidence" value="ECO:0007669"/>
    <property type="project" value="InterPro"/>
</dbReference>
<proteinExistence type="predicted"/>
<dbReference type="InterPro" id="IPR003594">
    <property type="entry name" value="HATPase_dom"/>
</dbReference>
<keyword evidence="8" id="KW-1185">Reference proteome</keyword>
<dbReference type="PANTHER" id="PTHR35526">
    <property type="entry name" value="ANTI-SIGMA-F FACTOR RSBW-RELATED"/>
    <property type="match status" value="1"/>
</dbReference>
<keyword evidence="4" id="KW-0804">Transcription</keyword>
<dbReference type="OrthoDB" id="4284922at2"/>
<dbReference type="Gene3D" id="1.10.10.10">
    <property type="entry name" value="Winged helix-like DNA-binding domain superfamily/Winged helix DNA-binding domain"/>
    <property type="match status" value="1"/>
</dbReference>
<evidence type="ECO:0000256" key="5">
    <source>
        <dbReference type="SAM" id="MobiDB-lite"/>
    </source>
</evidence>
<dbReference type="GO" id="GO:0004674">
    <property type="term" value="F:protein serine/threonine kinase activity"/>
    <property type="evidence" value="ECO:0007669"/>
    <property type="project" value="UniProtKB-KW"/>
</dbReference>
<accession>A0A5M3XT47</accession>
<dbReference type="InterPro" id="IPR000524">
    <property type="entry name" value="Tscrpt_reg_HTH_GntR"/>
</dbReference>
<dbReference type="GO" id="GO:0003677">
    <property type="term" value="F:DNA binding"/>
    <property type="evidence" value="ECO:0007669"/>
    <property type="project" value="UniProtKB-KW"/>
</dbReference>
<evidence type="ECO:0000256" key="2">
    <source>
        <dbReference type="ARBA" id="ARBA00023015"/>
    </source>
</evidence>
<dbReference type="InterPro" id="IPR036890">
    <property type="entry name" value="HATPase_C_sf"/>
</dbReference>
<keyword evidence="3" id="KW-0238">DNA-binding</keyword>
<dbReference type="RefSeq" id="WP_155349308.1">
    <property type="nucleotide sequence ID" value="NZ_BAAAHM010000040.1"/>
</dbReference>
<dbReference type="SUPFAM" id="SSF46785">
    <property type="entry name" value="Winged helix' DNA-binding domain"/>
    <property type="match status" value="1"/>
</dbReference>
<feature type="domain" description="HTH gntR-type" evidence="6">
    <location>
        <begin position="192"/>
        <end position="260"/>
    </location>
</feature>
<evidence type="ECO:0000313" key="8">
    <source>
        <dbReference type="Proteomes" id="UP000377595"/>
    </source>
</evidence>
<gene>
    <name evidence="7" type="ORF">Aple_073730</name>
</gene>
<dbReference type="Gene3D" id="3.30.565.10">
    <property type="entry name" value="Histidine kinase-like ATPase, C-terminal domain"/>
    <property type="match status" value="1"/>
</dbReference>
<dbReference type="InterPro" id="IPR036388">
    <property type="entry name" value="WH-like_DNA-bd_sf"/>
</dbReference>
<dbReference type="CDD" id="cd16936">
    <property type="entry name" value="HATPase_RsbW-like"/>
    <property type="match status" value="1"/>
</dbReference>
<evidence type="ECO:0000256" key="1">
    <source>
        <dbReference type="ARBA" id="ARBA00022527"/>
    </source>
</evidence>
<evidence type="ECO:0000256" key="4">
    <source>
        <dbReference type="ARBA" id="ARBA00023163"/>
    </source>
</evidence>
<evidence type="ECO:0000259" key="6">
    <source>
        <dbReference type="PROSITE" id="PS50949"/>
    </source>
</evidence>
<sequence>MATAEGIDQSSATSDADEPPCVRLGSIELPGTPSATSKARAFVREVFEKRADERVHDMLILATELFSNAVRHSDSGWDPDGKIRLQITELAGILHLQVVDQGSARTVPYLISKPGEEGYGLHLVEKISSEWGHCYCGEGGRTVWANLAPLRESSTWPELEQGTAAPGELAASGDTGPEELEKGSGPARPTTSQQVVHVAAVLARRMRSGQITPGSRVATQQQLMEEHGVSRQVAWSALCLLRIEGYAYFRKNVGTISTEGYYWPSDESFLFDELIEHGFPA</sequence>
<dbReference type="Pfam" id="PF13581">
    <property type="entry name" value="HATPase_c_2"/>
    <property type="match status" value="1"/>
</dbReference>
<reference evidence="7 8" key="1">
    <citation type="submission" date="2019-10" db="EMBL/GenBank/DDBJ databases">
        <title>Whole genome shotgun sequence of Acrocarpospora pleiomorpha NBRC 16267.</title>
        <authorList>
            <person name="Ichikawa N."/>
            <person name="Kimura A."/>
            <person name="Kitahashi Y."/>
            <person name="Komaki H."/>
            <person name="Oguchi A."/>
        </authorList>
    </citation>
    <scope>NUCLEOTIDE SEQUENCE [LARGE SCALE GENOMIC DNA]</scope>
    <source>
        <strain evidence="7 8">NBRC 16267</strain>
    </source>
</reference>
<dbReference type="PANTHER" id="PTHR35526:SF3">
    <property type="entry name" value="ANTI-SIGMA-F FACTOR RSBW"/>
    <property type="match status" value="1"/>
</dbReference>
<organism evidence="7 8">
    <name type="scientific">Acrocarpospora pleiomorpha</name>
    <dbReference type="NCBI Taxonomy" id="90975"/>
    <lineage>
        <taxon>Bacteria</taxon>
        <taxon>Bacillati</taxon>
        <taxon>Actinomycetota</taxon>
        <taxon>Actinomycetes</taxon>
        <taxon>Streptosporangiales</taxon>
        <taxon>Streptosporangiaceae</taxon>
        <taxon>Acrocarpospora</taxon>
    </lineage>
</organism>
<evidence type="ECO:0000313" key="7">
    <source>
        <dbReference type="EMBL" id="GES24474.1"/>
    </source>
</evidence>